<proteinExistence type="predicted"/>
<dbReference type="InterPro" id="IPR054491">
    <property type="entry name" value="MGH1-like_GH"/>
</dbReference>
<sequence>MNNTEEAKRLENDDWKKWGPYISDRQWGTVREDYSENGDAWRSTTHDMARSKAWRWGEEGIGGICDNLGNICFAWVFWNKKDAILKERFFGLSNYEGNHGEDVKELYYYLDNTPTHSYMKMLYKYPIAAFPYEQLIEENKKRTRLDPEFELIDTGVMNNNNYFDILIEYAKASPTDLLIKVTINNLSSNNAKINILPTLWYSNDWSWQNNTRKPNITSLSEEEILLQHQSMDKYYFYIKEEAPLLYCENETNNERLYQSKNDSNYTKDGIHNYIVNNDENAVNSEEGTKLSVNYDVEIIPGKPVSFCFRLSKEKLENAFSDFDKIYAQRIQDANDFYTTIQAEIKSEDEKLIQRQAFAGMLWSKQFYHYNVTKWLNGDARMPPPPQQRKQGRNYEWQHVNNKHVISMPDKWEYPWYATWDLAFHCVTLAVIDSNLAKEQLKLFTHDWYMHPNGQLPAYEWDFGNVNPPVHAWSAWRVYKIDATYNGKPDTEFLKAVFHKLLLNFTWWVNRKDKEEDNIFEGGFLGLDNIGVFDRNMPLAEGLQLEQSDATSWMAMFALNMMRIALELSKFDDVYQDMASKFFEHFLTIAYAMENLQADGQGLWDEEDQFYYDRIRSRCGDNRILRLRSIVGIIPLFAVEVIDDNSLQQAPLFKERMNWIYENRPELAALVSRWQEQNNTQHLLSLLRGHRMKKILERLLDENEFLSSHGVRSLSKFHEKNPYQLSINNAHFEVAYTPGESDSGMFGGNSNWRGPVWMPMNFLIIESLQRFNYYYGEDFKVECPTHSGNFLSLKEIATHLSNKVVSLFVKDEHGNRAFLGDNQTLQKDKNFNDYILFNEYFHGDTGKGLGASHQTGWTGLVAKIIQSKNKK</sequence>
<dbReference type="Pfam" id="PF22422">
    <property type="entry name" value="MGH1-like_GH"/>
    <property type="match status" value="2"/>
</dbReference>
<dbReference type="OrthoDB" id="9781878at2"/>
<dbReference type="SUPFAM" id="SSF48208">
    <property type="entry name" value="Six-hairpin glycosidases"/>
    <property type="match status" value="1"/>
</dbReference>
<dbReference type="Proteomes" id="UP000266118">
    <property type="component" value="Chromosome"/>
</dbReference>
<organism evidence="2 3">
    <name type="scientific">Arachidicoccus soli</name>
    <dbReference type="NCBI Taxonomy" id="2341117"/>
    <lineage>
        <taxon>Bacteria</taxon>
        <taxon>Pseudomonadati</taxon>
        <taxon>Bacteroidota</taxon>
        <taxon>Chitinophagia</taxon>
        <taxon>Chitinophagales</taxon>
        <taxon>Chitinophagaceae</taxon>
        <taxon>Arachidicoccus</taxon>
    </lineage>
</organism>
<dbReference type="InterPro" id="IPR012341">
    <property type="entry name" value="6hp_glycosidase-like_sf"/>
</dbReference>
<dbReference type="Gene3D" id="1.50.10.10">
    <property type="match status" value="1"/>
</dbReference>
<dbReference type="PANTHER" id="PTHR10412:SF10">
    <property type="entry name" value="GLYCOSYL HYDROLASE FAMILY 63 C-TERMINAL DOMAIN-CONTAINING PROTEIN"/>
    <property type="match status" value="1"/>
</dbReference>
<protein>
    <submittedName>
        <fullName evidence="2">Glucosidase</fullName>
    </submittedName>
</protein>
<dbReference type="InterPro" id="IPR004888">
    <property type="entry name" value="Glycoside_hydrolase_63"/>
</dbReference>
<dbReference type="InterPro" id="IPR008928">
    <property type="entry name" value="6-hairpin_glycosidase_sf"/>
</dbReference>
<reference evidence="2 3" key="1">
    <citation type="submission" date="2018-09" db="EMBL/GenBank/DDBJ databases">
        <title>Arachidicoccus sp. nov., a bacterium isolated from soil.</title>
        <authorList>
            <person name="Weon H.-Y."/>
            <person name="Kwon S.-W."/>
            <person name="Lee S.A."/>
        </authorList>
    </citation>
    <scope>NUCLEOTIDE SEQUENCE [LARGE SCALE GENOMIC DNA]</scope>
    <source>
        <strain evidence="2 3">KIS59-12</strain>
    </source>
</reference>
<evidence type="ECO:0000313" key="2">
    <source>
        <dbReference type="EMBL" id="AYD47136.1"/>
    </source>
</evidence>
<name>A0A386HNE9_9BACT</name>
<evidence type="ECO:0000313" key="3">
    <source>
        <dbReference type="Proteomes" id="UP000266118"/>
    </source>
</evidence>
<accession>A0A386HNE9</accession>
<dbReference type="GO" id="GO:0009311">
    <property type="term" value="P:oligosaccharide metabolic process"/>
    <property type="evidence" value="ECO:0007669"/>
    <property type="project" value="InterPro"/>
</dbReference>
<dbReference type="PANTHER" id="PTHR10412">
    <property type="entry name" value="MANNOSYL-OLIGOSACCHARIDE GLUCOSIDASE"/>
    <property type="match status" value="1"/>
</dbReference>
<gene>
    <name evidence="2" type="ORF">D6B99_05615</name>
</gene>
<feature type="domain" description="Mannosylglycerate hydrolase MGH1-like glycoside hydrolase" evidence="1">
    <location>
        <begin position="685"/>
        <end position="854"/>
    </location>
</feature>
<dbReference type="EMBL" id="CP032489">
    <property type="protein sequence ID" value="AYD47136.1"/>
    <property type="molecule type" value="Genomic_DNA"/>
</dbReference>
<dbReference type="KEGG" id="ark:D6B99_05615"/>
<evidence type="ECO:0000259" key="1">
    <source>
        <dbReference type="Pfam" id="PF22422"/>
    </source>
</evidence>
<feature type="domain" description="Mannosylglycerate hydrolase MGH1-like glycoside hydrolase" evidence="1">
    <location>
        <begin position="413"/>
        <end position="645"/>
    </location>
</feature>
<dbReference type="AlphaFoldDB" id="A0A386HNE9"/>
<dbReference type="RefSeq" id="WP_119985928.1">
    <property type="nucleotide sequence ID" value="NZ_CP032489.1"/>
</dbReference>
<keyword evidence="3" id="KW-1185">Reference proteome</keyword>
<dbReference type="GO" id="GO:0004573">
    <property type="term" value="F:Glc3Man9GlcNAc2 oligosaccharide glucosidase activity"/>
    <property type="evidence" value="ECO:0007669"/>
    <property type="project" value="InterPro"/>
</dbReference>